<dbReference type="InterPro" id="IPR017941">
    <property type="entry name" value="Rieske_2Fe-2S"/>
</dbReference>
<dbReference type="GO" id="GO:0051537">
    <property type="term" value="F:2 iron, 2 sulfur cluster binding"/>
    <property type="evidence" value="ECO:0007669"/>
    <property type="project" value="UniProtKB-KW"/>
</dbReference>
<dbReference type="GO" id="GO:0051213">
    <property type="term" value="F:dioxygenase activity"/>
    <property type="evidence" value="ECO:0007669"/>
    <property type="project" value="UniProtKB-KW"/>
</dbReference>
<dbReference type="OrthoDB" id="9794779at2"/>
<dbReference type="PROSITE" id="PS51296">
    <property type="entry name" value="RIESKE"/>
    <property type="match status" value="1"/>
</dbReference>
<reference evidence="6" key="1">
    <citation type="submission" date="2016-10" db="EMBL/GenBank/DDBJ databases">
        <authorList>
            <person name="Varghese N."/>
            <person name="Submissions S."/>
        </authorList>
    </citation>
    <scope>NUCLEOTIDE SEQUENCE [LARGE SCALE GENOMIC DNA]</scope>
    <source>
        <strain evidence="6">LMG 25555</strain>
    </source>
</reference>
<comment type="caution">
    <text evidence="6">The sequence shown here is derived from an EMBL/GenBank/DDBJ whole genome shotgun (WGS) entry which is preliminary data.</text>
</comment>
<gene>
    <name evidence="6" type="ORF">SAMN04489800_0093</name>
</gene>
<sequence>MKFLCPSEALGEGASRGFELDELRLFAVRREGLVYVYKNRCPHRGVSLEWQPDQFLDSSASLIQCATHSALFLIESGECVAGPCTGQFLTALDCREDSQGIWITPQASEDDL</sequence>
<dbReference type="CDD" id="cd03467">
    <property type="entry name" value="Rieske"/>
    <property type="match status" value="1"/>
</dbReference>
<evidence type="ECO:0000313" key="7">
    <source>
        <dbReference type="Proteomes" id="UP000183613"/>
    </source>
</evidence>
<dbReference type="PATRIC" id="fig|882211.3.peg.4578"/>
<keyword evidence="6" id="KW-0223">Dioxygenase</keyword>
<keyword evidence="2" id="KW-0479">Metal-binding</keyword>
<dbReference type="Gene3D" id="2.102.10.10">
    <property type="entry name" value="Rieske [2Fe-2S] iron-sulphur domain"/>
    <property type="match status" value="1"/>
</dbReference>
<dbReference type="AlphaFoldDB" id="A0A0J6G613"/>
<evidence type="ECO:0000256" key="4">
    <source>
        <dbReference type="ARBA" id="ARBA00023014"/>
    </source>
</evidence>
<organism evidence="6 7">
    <name type="scientific">Pseudomonas deceptionensis</name>
    <dbReference type="NCBI Taxonomy" id="882211"/>
    <lineage>
        <taxon>Bacteria</taxon>
        <taxon>Pseudomonadati</taxon>
        <taxon>Pseudomonadota</taxon>
        <taxon>Gammaproteobacteria</taxon>
        <taxon>Pseudomonadales</taxon>
        <taxon>Pseudomonadaceae</taxon>
        <taxon>Pseudomonas</taxon>
    </lineage>
</organism>
<dbReference type="SUPFAM" id="SSF50022">
    <property type="entry name" value="ISP domain"/>
    <property type="match status" value="1"/>
</dbReference>
<dbReference type="EMBL" id="FNUD01000002">
    <property type="protein sequence ID" value="SEE16323.1"/>
    <property type="molecule type" value="Genomic_DNA"/>
</dbReference>
<evidence type="ECO:0000259" key="5">
    <source>
        <dbReference type="PROSITE" id="PS51296"/>
    </source>
</evidence>
<keyword evidence="3" id="KW-0408">Iron</keyword>
<feature type="domain" description="Rieske" evidence="5">
    <location>
        <begin position="2"/>
        <end position="103"/>
    </location>
</feature>
<evidence type="ECO:0000256" key="1">
    <source>
        <dbReference type="ARBA" id="ARBA00022714"/>
    </source>
</evidence>
<keyword evidence="4" id="KW-0411">Iron-sulfur</keyword>
<dbReference type="Pfam" id="PF00355">
    <property type="entry name" value="Rieske"/>
    <property type="match status" value="1"/>
</dbReference>
<keyword evidence="6" id="KW-0560">Oxidoreductase</keyword>
<keyword evidence="7" id="KW-1185">Reference proteome</keyword>
<protein>
    <submittedName>
        <fullName evidence="6">Ferredoxin subunit of nitrite reductase or a ring-hydroxylating dioxygenase</fullName>
    </submittedName>
</protein>
<dbReference type="PANTHER" id="PTHR40261">
    <property type="match status" value="1"/>
</dbReference>
<evidence type="ECO:0000256" key="2">
    <source>
        <dbReference type="ARBA" id="ARBA00022723"/>
    </source>
</evidence>
<keyword evidence="1" id="KW-0001">2Fe-2S</keyword>
<evidence type="ECO:0000256" key="3">
    <source>
        <dbReference type="ARBA" id="ARBA00023004"/>
    </source>
</evidence>
<evidence type="ECO:0000313" key="6">
    <source>
        <dbReference type="EMBL" id="SEE16323.1"/>
    </source>
</evidence>
<dbReference type="PANTHER" id="PTHR40261:SF1">
    <property type="entry name" value="RIESKE DOMAIN-CONTAINING PROTEIN"/>
    <property type="match status" value="1"/>
</dbReference>
<accession>A0A0J6G613</accession>
<proteinExistence type="predicted"/>
<dbReference type="Proteomes" id="UP000183613">
    <property type="component" value="Unassembled WGS sequence"/>
</dbReference>
<dbReference type="GO" id="GO:0046872">
    <property type="term" value="F:metal ion binding"/>
    <property type="evidence" value="ECO:0007669"/>
    <property type="project" value="UniProtKB-KW"/>
</dbReference>
<dbReference type="RefSeq" id="WP_048362154.1">
    <property type="nucleotide sequence ID" value="NZ_FNUD01000002.1"/>
</dbReference>
<name>A0A0J6G613_PSEDM</name>
<dbReference type="InterPro" id="IPR036922">
    <property type="entry name" value="Rieske_2Fe-2S_sf"/>
</dbReference>